<keyword evidence="10" id="KW-0408">Iron</keyword>
<keyword evidence="5" id="KW-0349">Heme</keyword>
<keyword evidence="4" id="KW-1003">Cell membrane</keyword>
<evidence type="ECO:0000313" key="15">
    <source>
        <dbReference type="EMBL" id="PWE27994.1"/>
    </source>
</evidence>
<comment type="caution">
    <text evidence="15">The sequence shown here is derived from an EMBL/GenBank/DDBJ whole genome shotgun (WGS) entry which is preliminary data.</text>
</comment>
<dbReference type="InterPro" id="IPR011577">
    <property type="entry name" value="Cyt_b561_bac/Ni-Hgenase"/>
</dbReference>
<sequence>MTLIRQRVERRLHQRPAQSLLAGVRGNVEMRDFGADALVGPGAADAVARRAAAYQPRHRAAVIERDPRRLRRVLQPGLPAAQPVRQVELFKRHGRGQRAIGVTPHRDMKRGERGGILRNGGADQGGLRAGHAAPLPHHGLRASLATESGFPDVKRGQATKGYPMSAPVERYARMQVILHWTTLALLLVSFISHEGMKSAWRAFTRDGVTEPVLGAQIHVAVGIAVLVLTLWRLALRVTRRGPKPVAGQPPMLTVASSIVHGLIYLVLLALPLSGMAAWFGGITDVGEVHEVLFTLGLVLVGLHVAAALFHQFVLKDHLLARMR</sequence>
<keyword evidence="9 13" id="KW-1133">Transmembrane helix</keyword>
<evidence type="ECO:0000256" key="9">
    <source>
        <dbReference type="ARBA" id="ARBA00022989"/>
    </source>
</evidence>
<evidence type="ECO:0000256" key="7">
    <source>
        <dbReference type="ARBA" id="ARBA00022723"/>
    </source>
</evidence>
<evidence type="ECO:0000259" key="14">
    <source>
        <dbReference type="Pfam" id="PF01292"/>
    </source>
</evidence>
<evidence type="ECO:0000256" key="10">
    <source>
        <dbReference type="ARBA" id="ARBA00023004"/>
    </source>
</evidence>
<dbReference type="GO" id="GO:0020037">
    <property type="term" value="F:heme binding"/>
    <property type="evidence" value="ECO:0007669"/>
    <property type="project" value="TreeGrafter"/>
</dbReference>
<feature type="transmembrane region" description="Helical" evidence="13">
    <location>
        <begin position="252"/>
        <end position="279"/>
    </location>
</feature>
<dbReference type="EMBL" id="QEYD01000008">
    <property type="protein sequence ID" value="PWE27994.1"/>
    <property type="molecule type" value="Genomic_DNA"/>
</dbReference>
<dbReference type="AlphaFoldDB" id="A0A2U2C875"/>
<evidence type="ECO:0000256" key="3">
    <source>
        <dbReference type="ARBA" id="ARBA00022448"/>
    </source>
</evidence>
<protein>
    <recommendedName>
        <fullName evidence="14">Cytochrome b561 bacterial/Ni-hydrogenase domain-containing protein</fullName>
    </recommendedName>
</protein>
<dbReference type="GO" id="GO:0046872">
    <property type="term" value="F:metal ion binding"/>
    <property type="evidence" value="ECO:0007669"/>
    <property type="project" value="UniProtKB-KW"/>
</dbReference>
<dbReference type="Gene3D" id="1.20.950.20">
    <property type="entry name" value="Transmembrane di-heme cytochromes, Chain C"/>
    <property type="match status" value="1"/>
</dbReference>
<dbReference type="Proteomes" id="UP000244940">
    <property type="component" value="Unassembled WGS sequence"/>
</dbReference>
<name>A0A2U2C875_9RHOB</name>
<evidence type="ECO:0000256" key="1">
    <source>
        <dbReference type="ARBA" id="ARBA00001970"/>
    </source>
</evidence>
<keyword evidence="8" id="KW-0249">Electron transport</keyword>
<comment type="cofactor">
    <cofactor evidence="1">
        <name>heme b</name>
        <dbReference type="ChEBI" id="CHEBI:60344"/>
    </cofactor>
</comment>
<dbReference type="PANTHER" id="PTHR30529:SF7">
    <property type="entry name" value="CYTOCHROME B561 BACTERIAL_NI-HYDROGENASE DOMAIN-CONTAINING PROTEIN"/>
    <property type="match status" value="1"/>
</dbReference>
<evidence type="ECO:0000256" key="2">
    <source>
        <dbReference type="ARBA" id="ARBA00004651"/>
    </source>
</evidence>
<keyword evidence="6 13" id="KW-0812">Transmembrane</keyword>
<evidence type="ECO:0000256" key="13">
    <source>
        <dbReference type="SAM" id="Phobius"/>
    </source>
</evidence>
<dbReference type="SUPFAM" id="SSF81342">
    <property type="entry name" value="Transmembrane di-heme cytochromes"/>
    <property type="match status" value="1"/>
</dbReference>
<dbReference type="PANTHER" id="PTHR30529">
    <property type="entry name" value="CYTOCHROME B561"/>
    <property type="match status" value="1"/>
</dbReference>
<accession>A0A2U2C875</accession>
<keyword evidence="3" id="KW-0813">Transport</keyword>
<dbReference type="InterPro" id="IPR016174">
    <property type="entry name" value="Di-haem_cyt_TM"/>
</dbReference>
<evidence type="ECO:0000313" key="16">
    <source>
        <dbReference type="Proteomes" id="UP000244940"/>
    </source>
</evidence>
<keyword evidence="7" id="KW-0479">Metal-binding</keyword>
<dbReference type="InterPro" id="IPR052168">
    <property type="entry name" value="Cytochrome_b561_oxidase"/>
</dbReference>
<feature type="transmembrane region" description="Helical" evidence="13">
    <location>
        <begin position="176"/>
        <end position="193"/>
    </location>
</feature>
<comment type="similarity">
    <text evidence="12">Belongs to the cytochrome b561 family.</text>
</comment>
<organism evidence="15 16">
    <name type="scientific">Pararhodobacter marinus</name>
    <dbReference type="NCBI Taxonomy" id="2184063"/>
    <lineage>
        <taxon>Bacteria</taxon>
        <taxon>Pseudomonadati</taxon>
        <taxon>Pseudomonadota</taxon>
        <taxon>Alphaproteobacteria</taxon>
        <taxon>Rhodobacterales</taxon>
        <taxon>Paracoccaceae</taxon>
        <taxon>Pararhodobacter</taxon>
    </lineage>
</organism>
<reference evidence="15 16" key="1">
    <citation type="submission" date="2018-05" db="EMBL/GenBank/DDBJ databases">
        <title>Pararhodobacter marina sp. nov., isolated from deep-sea water of the Indian Ocean.</title>
        <authorList>
            <person name="Lai Q.Sr."/>
            <person name="Liu X."/>
            <person name="Shao Z."/>
        </authorList>
    </citation>
    <scope>NUCLEOTIDE SEQUENCE [LARGE SCALE GENOMIC DNA]</scope>
    <source>
        <strain evidence="15 16">CIC4N-9</strain>
    </source>
</reference>
<evidence type="ECO:0000256" key="5">
    <source>
        <dbReference type="ARBA" id="ARBA00022617"/>
    </source>
</evidence>
<comment type="subcellular location">
    <subcellularLocation>
        <location evidence="2">Cell membrane</location>
        <topology evidence="2">Multi-pass membrane protein</topology>
    </subcellularLocation>
</comment>
<keyword evidence="11 13" id="KW-0472">Membrane</keyword>
<evidence type="ECO:0000256" key="6">
    <source>
        <dbReference type="ARBA" id="ARBA00022692"/>
    </source>
</evidence>
<feature type="transmembrane region" description="Helical" evidence="13">
    <location>
        <begin position="213"/>
        <end position="231"/>
    </location>
</feature>
<dbReference type="GO" id="GO:0005886">
    <property type="term" value="C:plasma membrane"/>
    <property type="evidence" value="ECO:0007669"/>
    <property type="project" value="UniProtKB-SubCell"/>
</dbReference>
<feature type="domain" description="Cytochrome b561 bacterial/Ni-hydrogenase" evidence="14">
    <location>
        <begin position="170"/>
        <end position="322"/>
    </location>
</feature>
<dbReference type="Pfam" id="PF01292">
    <property type="entry name" value="Ni_hydr_CYTB"/>
    <property type="match status" value="1"/>
</dbReference>
<gene>
    <name evidence="15" type="ORF">C4N9_14180</name>
</gene>
<dbReference type="GO" id="GO:0009055">
    <property type="term" value="F:electron transfer activity"/>
    <property type="evidence" value="ECO:0007669"/>
    <property type="project" value="InterPro"/>
</dbReference>
<dbReference type="GO" id="GO:0022904">
    <property type="term" value="P:respiratory electron transport chain"/>
    <property type="evidence" value="ECO:0007669"/>
    <property type="project" value="InterPro"/>
</dbReference>
<evidence type="ECO:0000256" key="12">
    <source>
        <dbReference type="ARBA" id="ARBA00037975"/>
    </source>
</evidence>
<feature type="transmembrane region" description="Helical" evidence="13">
    <location>
        <begin position="291"/>
        <end position="314"/>
    </location>
</feature>
<evidence type="ECO:0000256" key="4">
    <source>
        <dbReference type="ARBA" id="ARBA00022475"/>
    </source>
</evidence>
<proteinExistence type="inferred from homology"/>
<evidence type="ECO:0000256" key="11">
    <source>
        <dbReference type="ARBA" id="ARBA00023136"/>
    </source>
</evidence>
<keyword evidence="16" id="KW-1185">Reference proteome</keyword>
<evidence type="ECO:0000256" key="8">
    <source>
        <dbReference type="ARBA" id="ARBA00022982"/>
    </source>
</evidence>